<gene>
    <name evidence="2" type="ORF">MERR_LOCUS30247</name>
</gene>
<dbReference type="InterPro" id="IPR029480">
    <property type="entry name" value="Transpos_assoc"/>
</dbReference>
<dbReference type="PANTHER" id="PTHR10775">
    <property type="entry name" value="OS08G0208400 PROTEIN"/>
    <property type="match status" value="1"/>
</dbReference>
<keyword evidence="3" id="KW-1185">Reference proteome</keyword>
<reference evidence="2" key="1">
    <citation type="submission" date="2020-01" db="EMBL/GenBank/DDBJ databases">
        <authorList>
            <person name="Mishra B."/>
        </authorList>
    </citation>
    <scope>NUCLEOTIDE SEQUENCE [LARGE SCALE GENOMIC DNA]</scope>
</reference>
<dbReference type="PANTHER" id="PTHR10775:SF182">
    <property type="entry name" value="TRANSPOSON, EN_SPM-LIKE, TRANSPOSASE-ASSOCIATED DOMAIN PROTEIN-RELATED"/>
    <property type="match status" value="1"/>
</dbReference>
<dbReference type="OrthoDB" id="1932595at2759"/>
<evidence type="ECO:0000313" key="3">
    <source>
        <dbReference type="Proteomes" id="UP000467841"/>
    </source>
</evidence>
<sequence>MLEKAWVRLCRADPAYEIGAWNFVHAVGATLGDTEMIVCPCTDCRSVDRHLGSEVVDHLVRRGMNEAYKCLSEWYHHGEGISLSAGERSFSEWNEEIVGLYRAASYSDDELAAQGDVGEIAEGLDTKEDEFLAKLADAETPLYPSCLNHSKLSAIVSLFRIKTQNGWSDKSFNDLLEELPNLLPENNVLHTSMYDVKKFLKSFDMGYEKIHACVNDCCLFKKGLEKLDNCPKCKASRWKVNLQTGVVKKGVPRKVLRYFPIIPRLKRMYRSERIAQDLRWHFSNKCSDGKLRHPVDFVT</sequence>
<dbReference type="Pfam" id="PF13963">
    <property type="entry name" value="Transpos_assoc"/>
    <property type="match status" value="1"/>
</dbReference>
<organism evidence="2 3">
    <name type="scientific">Microthlaspi erraticum</name>
    <dbReference type="NCBI Taxonomy" id="1685480"/>
    <lineage>
        <taxon>Eukaryota</taxon>
        <taxon>Viridiplantae</taxon>
        <taxon>Streptophyta</taxon>
        <taxon>Embryophyta</taxon>
        <taxon>Tracheophyta</taxon>
        <taxon>Spermatophyta</taxon>
        <taxon>Magnoliopsida</taxon>
        <taxon>eudicotyledons</taxon>
        <taxon>Gunneridae</taxon>
        <taxon>Pentapetalae</taxon>
        <taxon>rosids</taxon>
        <taxon>malvids</taxon>
        <taxon>Brassicales</taxon>
        <taxon>Brassicaceae</taxon>
        <taxon>Coluteocarpeae</taxon>
        <taxon>Microthlaspi</taxon>
    </lineage>
</organism>
<dbReference type="Proteomes" id="UP000467841">
    <property type="component" value="Unassembled WGS sequence"/>
</dbReference>
<evidence type="ECO:0000259" key="1">
    <source>
        <dbReference type="Pfam" id="PF13963"/>
    </source>
</evidence>
<comment type="caution">
    <text evidence="2">The sequence shown here is derived from an EMBL/GenBank/DDBJ whole genome shotgun (WGS) entry which is preliminary data.</text>
</comment>
<proteinExistence type="predicted"/>
<name>A0A6D2K300_9BRAS</name>
<feature type="domain" description="Transposase-associated" evidence="1">
    <location>
        <begin position="4"/>
        <end position="79"/>
    </location>
</feature>
<accession>A0A6D2K300</accession>
<dbReference type="EMBL" id="CACVBM020001274">
    <property type="protein sequence ID" value="CAA7043012.1"/>
    <property type="molecule type" value="Genomic_DNA"/>
</dbReference>
<protein>
    <recommendedName>
        <fullName evidence="1">Transposase-associated domain-containing protein</fullName>
    </recommendedName>
</protein>
<dbReference type="AlphaFoldDB" id="A0A6D2K300"/>
<evidence type="ECO:0000313" key="2">
    <source>
        <dbReference type="EMBL" id="CAA7043012.1"/>
    </source>
</evidence>